<evidence type="ECO:0000313" key="2">
    <source>
        <dbReference type="Proteomes" id="UP001444054"/>
    </source>
</evidence>
<accession>A0ACC7R348</accession>
<reference evidence="1" key="1">
    <citation type="journal article" date="2025" name="Microbiol. Spectr.">
        <title>Antimicrobial resistance and phylogenetic lineages of KPC-2-producing blood-borne Klebsiella pneumoniae subsp. pneumoniae from Kolkata, India during 2015-2024: Emergence of Klebsiella pneumoniae subsp. pneumoniae with blaKPC-2, blaNDM, and blaOXA-48-like triple carbapenemases.</title>
        <authorList>
            <person name="Halder G."/>
            <person name="Chaudhuri B.N."/>
            <person name="Veeraraghavan B."/>
            <person name="Denny P."/>
            <person name="Dutta P."/>
            <person name="Chakraborty M."/>
            <person name="Khan U.R."/>
            <person name="Ganguly S.S."/>
            <person name="Mandal S."/>
            <person name="Upadhyaya Y.P."/>
            <person name="Biswas B."/>
            <person name="Chakraborty A."/>
            <person name="Maiti S."/>
            <person name="Mondal H."/>
            <person name="Pal S."/>
            <person name="Dutta S."/>
        </authorList>
    </citation>
    <scope>NUCLEOTIDE SEQUENCE</scope>
    <source>
        <strain evidence="1">FTCR7</strain>
    </source>
</reference>
<dbReference type="Proteomes" id="UP001444054">
    <property type="component" value="Unassembled WGS sequence"/>
</dbReference>
<evidence type="ECO:0000313" key="1">
    <source>
        <dbReference type="EMBL" id="MGD7042883.1"/>
    </source>
</evidence>
<dbReference type="EMBL" id="JAGSGE020000145">
    <property type="protein sequence ID" value="MGD7042883.1"/>
    <property type="molecule type" value="Genomic_DNA"/>
</dbReference>
<protein>
    <submittedName>
        <fullName evidence="1">Uncharacterized protein</fullName>
    </submittedName>
</protein>
<gene>
    <name evidence="1" type="ORF">KC542_028395</name>
</gene>
<organism evidence="1 2">
    <name type="scientific">Klebsiella pneumoniae subsp. pneumoniae</name>
    <dbReference type="NCBI Taxonomy" id="72407"/>
    <lineage>
        <taxon>Bacteria</taxon>
        <taxon>Pseudomonadati</taxon>
        <taxon>Pseudomonadota</taxon>
        <taxon>Gammaproteobacteria</taxon>
        <taxon>Enterobacterales</taxon>
        <taxon>Enterobacteriaceae</taxon>
        <taxon>Klebsiella/Raoultella group</taxon>
        <taxon>Klebsiella</taxon>
        <taxon>Klebsiella pneumoniae complex</taxon>
    </lineage>
</organism>
<name>A0ACC7R348_KLEPN</name>
<feature type="non-terminal residue" evidence="1">
    <location>
        <position position="109"/>
    </location>
</feature>
<proteinExistence type="predicted"/>
<sequence>MDTSTGELRYQKENLLQKLKAIRLDLETSPDHHEVRCVVVRLTAGVQCFRFRVALRADLALVRKCSMWFPVHFRVLAHSLTTFGRWCCGERWDHSQMMQILFFFALELS</sequence>
<comment type="caution">
    <text evidence="1">The sequence shown here is derived from an EMBL/GenBank/DDBJ whole genome shotgun (WGS) entry which is preliminary data.</text>
</comment>
<reference evidence="1" key="2">
    <citation type="submission" date="2025-04" db="EMBL/GenBank/DDBJ databases">
        <authorList>
            <person name="Halder G."/>
            <person name="Chaudhuri B."/>
            <person name="Dutta S."/>
        </authorList>
    </citation>
    <scope>NUCLEOTIDE SEQUENCE</scope>
    <source>
        <strain evidence="1">FTCR7</strain>
    </source>
</reference>